<dbReference type="AlphaFoldDB" id="A0A2T7PLT5"/>
<dbReference type="Gene3D" id="1.10.510.10">
    <property type="entry name" value="Transferase(Phosphotransferase) domain 1"/>
    <property type="match status" value="1"/>
</dbReference>
<dbReference type="OrthoDB" id="10004143at2759"/>
<keyword evidence="11" id="KW-1185">Reference proteome</keyword>
<accession>A0A2T7PLT5</accession>
<evidence type="ECO:0000259" key="9">
    <source>
        <dbReference type="PROSITE" id="PS51984"/>
    </source>
</evidence>
<reference evidence="10 11" key="1">
    <citation type="submission" date="2018-04" db="EMBL/GenBank/DDBJ databases">
        <title>The genome of golden apple snail Pomacea canaliculata provides insight into stress tolerance and invasive adaptation.</title>
        <authorList>
            <person name="Liu C."/>
            <person name="Liu B."/>
            <person name="Ren Y."/>
            <person name="Zhang Y."/>
            <person name="Wang H."/>
            <person name="Li S."/>
            <person name="Jiang F."/>
            <person name="Yin L."/>
            <person name="Zhang G."/>
            <person name="Qian W."/>
            <person name="Fan W."/>
        </authorList>
    </citation>
    <scope>NUCLEOTIDE SEQUENCE [LARGE SCALE GENOMIC DNA]</scope>
    <source>
        <strain evidence="10">SZHN2017</strain>
        <tissue evidence="10">Muscle</tissue>
    </source>
</reference>
<proteinExistence type="predicted"/>
<keyword evidence="3 6" id="KW-0547">Nucleotide-binding</keyword>
<dbReference type="GO" id="GO:0005634">
    <property type="term" value="C:nucleus"/>
    <property type="evidence" value="ECO:0007669"/>
    <property type="project" value="TreeGrafter"/>
</dbReference>
<feature type="region of interest" description="Disordered" evidence="7">
    <location>
        <begin position="468"/>
        <end position="509"/>
    </location>
</feature>
<dbReference type="InterPro" id="IPR033699">
    <property type="entry name" value="POLO_box_Plk4_1"/>
</dbReference>
<evidence type="ECO:0000256" key="1">
    <source>
        <dbReference type="ARBA" id="ARBA00022527"/>
    </source>
</evidence>
<evidence type="ECO:0000259" key="8">
    <source>
        <dbReference type="PROSITE" id="PS50011"/>
    </source>
</evidence>
<keyword evidence="2" id="KW-0808">Transferase</keyword>
<dbReference type="PANTHER" id="PTHR24345">
    <property type="entry name" value="SERINE/THREONINE-PROTEIN KINASE PLK"/>
    <property type="match status" value="1"/>
</dbReference>
<dbReference type="PROSITE" id="PS00109">
    <property type="entry name" value="PROTEIN_KINASE_TYR"/>
    <property type="match status" value="1"/>
</dbReference>
<dbReference type="InterPro" id="IPR000719">
    <property type="entry name" value="Prot_kinase_dom"/>
</dbReference>
<comment type="caution">
    <text evidence="10">The sequence shown here is derived from an EMBL/GenBank/DDBJ whole genome shotgun (WGS) entry which is preliminary data.</text>
</comment>
<evidence type="ECO:0000256" key="2">
    <source>
        <dbReference type="ARBA" id="ARBA00022679"/>
    </source>
</evidence>
<sequence>MNHRRIGHHPNMSTTDTEKEKGYEILSFLGKGAFACVYKAKSDKREVAIKRIEKETTKARRMVARVRKEVEIHSRLKHPSILEVYDYFEDSRYVYLVLELCHNGEFQHYLNSQGGVLTEAEAQKVMRQVVEGVQYLQKHQILHRDLTLSNLLLTRDMKTKIADFGLATQLTEPEEKHFTMCGTPNYMAPEVAKREAHGPEADVWSLGCMLYTMLVGKHPFDSGTIRDTLGQVIEAEYDLPSNLSPKASDLIQRLLRENPAERLPLKGLMCDLWKQTASSQQKYKGSVTRKPSPLSTNSAKANAFETTMGPTQFDPHQYQKLQDSHSSFNWSFTTNSVNSHGGLPASHKPQIQSLTNRVNGQESGFASQEDFSLQSTKKPLDFDGCSHQNNLELSSVGSGVLPQIPVGKVQAYLGQCQHLVTSNKEKRHRGAGFYFPAEAMDLSTREQINKVMLTEQQMYRHVHIGSMENLSSPHSSSGGGGKSKSAGGDGKSDTADRPTEPLNTQRLLPIRQKTKNAVVSERFIKL</sequence>
<dbReference type="PANTHER" id="PTHR24345:SF91">
    <property type="entry name" value="SERINE_THREONINE-PROTEIN KINASE PLK4"/>
    <property type="match status" value="1"/>
</dbReference>
<keyword evidence="4" id="KW-0418">Kinase</keyword>
<dbReference type="STRING" id="400727.A0A2T7PLT5"/>
<dbReference type="PROSITE" id="PS51984">
    <property type="entry name" value="CPB1"/>
    <property type="match status" value="1"/>
</dbReference>
<evidence type="ECO:0000256" key="5">
    <source>
        <dbReference type="ARBA" id="ARBA00022840"/>
    </source>
</evidence>
<dbReference type="SUPFAM" id="SSF56112">
    <property type="entry name" value="Protein kinase-like (PK-like)"/>
    <property type="match status" value="1"/>
</dbReference>
<feature type="domain" description="Protein kinase" evidence="8">
    <location>
        <begin position="23"/>
        <end position="274"/>
    </location>
</feature>
<keyword evidence="1" id="KW-0723">Serine/threonine-protein kinase</keyword>
<protein>
    <submittedName>
        <fullName evidence="10">Uncharacterized protein</fullName>
    </submittedName>
</protein>
<evidence type="ECO:0000313" key="11">
    <source>
        <dbReference type="Proteomes" id="UP000245119"/>
    </source>
</evidence>
<dbReference type="EMBL" id="PZQS01000003">
    <property type="protein sequence ID" value="PVD34364.1"/>
    <property type="molecule type" value="Genomic_DNA"/>
</dbReference>
<dbReference type="PROSITE" id="PS00107">
    <property type="entry name" value="PROTEIN_KINASE_ATP"/>
    <property type="match status" value="1"/>
</dbReference>
<evidence type="ECO:0000313" key="10">
    <source>
        <dbReference type="EMBL" id="PVD34364.1"/>
    </source>
</evidence>
<dbReference type="InterPro" id="IPR008266">
    <property type="entry name" value="Tyr_kinase_AS"/>
</dbReference>
<dbReference type="GO" id="GO:0005524">
    <property type="term" value="F:ATP binding"/>
    <property type="evidence" value="ECO:0007669"/>
    <property type="project" value="UniProtKB-UniRule"/>
</dbReference>
<dbReference type="FunFam" id="1.10.510.10:FF:000571">
    <property type="entry name" value="Maternal embryonic leucine zipper kinase"/>
    <property type="match status" value="1"/>
</dbReference>
<evidence type="ECO:0000256" key="6">
    <source>
        <dbReference type="PROSITE-ProRule" id="PRU10141"/>
    </source>
</evidence>
<dbReference type="InterPro" id="IPR011009">
    <property type="entry name" value="Kinase-like_dom_sf"/>
</dbReference>
<evidence type="ECO:0000256" key="4">
    <source>
        <dbReference type="ARBA" id="ARBA00022777"/>
    </source>
</evidence>
<dbReference type="FunFam" id="3.30.200.20:FF:000042">
    <property type="entry name" value="Aurora kinase A"/>
    <property type="match status" value="1"/>
</dbReference>
<keyword evidence="5 6" id="KW-0067">ATP-binding</keyword>
<organism evidence="10 11">
    <name type="scientific">Pomacea canaliculata</name>
    <name type="common">Golden apple snail</name>
    <dbReference type="NCBI Taxonomy" id="400727"/>
    <lineage>
        <taxon>Eukaryota</taxon>
        <taxon>Metazoa</taxon>
        <taxon>Spiralia</taxon>
        <taxon>Lophotrochozoa</taxon>
        <taxon>Mollusca</taxon>
        <taxon>Gastropoda</taxon>
        <taxon>Caenogastropoda</taxon>
        <taxon>Architaenioglossa</taxon>
        <taxon>Ampullarioidea</taxon>
        <taxon>Ampullariidae</taxon>
        <taxon>Pomacea</taxon>
    </lineage>
</organism>
<feature type="binding site" evidence="6">
    <location>
        <position position="50"/>
    </location>
    <ligand>
        <name>ATP</name>
        <dbReference type="ChEBI" id="CHEBI:30616"/>
    </ligand>
</feature>
<dbReference type="Proteomes" id="UP000245119">
    <property type="component" value="Linkage Group LG3"/>
</dbReference>
<feature type="domain" description="Cryptic POLO box 1 (CPB1)" evidence="9">
    <location>
        <begin position="494"/>
        <end position="526"/>
    </location>
</feature>
<gene>
    <name evidence="10" type="ORF">C0Q70_05635</name>
</gene>
<dbReference type="Pfam" id="PF00069">
    <property type="entry name" value="Pkinase"/>
    <property type="match status" value="1"/>
</dbReference>
<feature type="compositionally biased region" description="Basic and acidic residues" evidence="7">
    <location>
        <begin position="490"/>
        <end position="499"/>
    </location>
</feature>
<dbReference type="GO" id="GO:0004674">
    <property type="term" value="F:protein serine/threonine kinase activity"/>
    <property type="evidence" value="ECO:0007669"/>
    <property type="project" value="UniProtKB-KW"/>
</dbReference>
<evidence type="ECO:0000256" key="3">
    <source>
        <dbReference type="ARBA" id="ARBA00022741"/>
    </source>
</evidence>
<evidence type="ECO:0000256" key="7">
    <source>
        <dbReference type="SAM" id="MobiDB-lite"/>
    </source>
</evidence>
<dbReference type="InterPro" id="IPR017441">
    <property type="entry name" value="Protein_kinase_ATP_BS"/>
</dbReference>
<name>A0A2T7PLT5_POMCA</name>
<dbReference type="PROSITE" id="PS50011">
    <property type="entry name" value="PROTEIN_KINASE_DOM"/>
    <property type="match status" value="1"/>
</dbReference>